<evidence type="ECO:0000313" key="2">
    <source>
        <dbReference type="Proteomes" id="UP000515344"/>
    </source>
</evidence>
<sequence>MPNLIFELAVQKKLPNGTVPIIARLIFRRKKVERTIVRVTNEQAALWDPLKRRFKPSATPYLNRIISDYQQKFDKFLSDHYGEIGKLELSDIVKVFDGDKAQESDGLLLLNYLDDYYQKVLLKQFEAGSGTRDASEFHNGLQYSKRIPRERKAS</sequence>
<evidence type="ECO:0000313" key="1">
    <source>
        <dbReference type="EMBL" id="QNA46455.1"/>
    </source>
</evidence>
<organism evidence="1 2">
    <name type="scientific">Lacibacter sediminis</name>
    <dbReference type="NCBI Taxonomy" id="2760713"/>
    <lineage>
        <taxon>Bacteria</taxon>
        <taxon>Pseudomonadati</taxon>
        <taxon>Bacteroidota</taxon>
        <taxon>Chitinophagia</taxon>
        <taxon>Chitinophagales</taxon>
        <taxon>Chitinophagaceae</taxon>
        <taxon>Lacibacter</taxon>
    </lineage>
</organism>
<reference evidence="2" key="1">
    <citation type="submission" date="2020-08" db="EMBL/GenBank/DDBJ databases">
        <title>Lacibacter sp. S13-6-6 genome sequencing.</title>
        <authorList>
            <person name="Jin L."/>
        </authorList>
    </citation>
    <scope>NUCLEOTIDE SEQUENCE [LARGE SCALE GENOMIC DNA]</scope>
    <source>
        <strain evidence="2">S13-6-6</strain>
    </source>
</reference>
<name>A0A7G5XLV2_9BACT</name>
<dbReference type="RefSeq" id="WP_182806347.1">
    <property type="nucleotide sequence ID" value="NZ_CP060007.1"/>
</dbReference>
<dbReference type="AlphaFoldDB" id="A0A7G5XLV2"/>
<proteinExistence type="predicted"/>
<evidence type="ECO:0008006" key="3">
    <source>
        <dbReference type="Google" id="ProtNLM"/>
    </source>
</evidence>
<protein>
    <recommendedName>
        <fullName evidence="3">Arm DNA-binding domain-containing protein</fullName>
    </recommendedName>
</protein>
<dbReference type="EMBL" id="CP060007">
    <property type="protein sequence ID" value="QNA46455.1"/>
    <property type="molecule type" value="Genomic_DNA"/>
</dbReference>
<dbReference type="KEGG" id="lacs:H4075_09870"/>
<accession>A0A7G5XLV2</accession>
<keyword evidence="2" id="KW-1185">Reference proteome</keyword>
<gene>
    <name evidence="1" type="ORF">H4075_09870</name>
</gene>
<dbReference type="Proteomes" id="UP000515344">
    <property type="component" value="Chromosome"/>
</dbReference>